<evidence type="ECO:0000313" key="1">
    <source>
        <dbReference type="EMBL" id="CBF75946.1"/>
    </source>
</evidence>
<sequence>MALSKEDLRYKKLERLQKFAEMDAIKERA</sequence>
<dbReference type="InParanoid" id="C8V4S5"/>
<dbReference type="Proteomes" id="UP000000560">
    <property type="component" value="Chromosome II"/>
</dbReference>
<name>C8V4S5_EMENI</name>
<dbReference type="GeneID" id="74896992"/>
<keyword evidence="2" id="KW-1185">Reference proteome</keyword>
<dbReference type="RefSeq" id="XP_050467539.1">
    <property type="nucleotide sequence ID" value="XM_050611516.1"/>
</dbReference>
<dbReference type="AlphaFoldDB" id="C8V4S5"/>
<proteinExistence type="predicted"/>
<reference evidence="2" key="2">
    <citation type="journal article" date="2009" name="Fungal Genet. Biol.">
        <title>The 2008 update of the Aspergillus nidulans genome annotation: a community effort.</title>
        <authorList>
            <person name="Wortman J.R."/>
            <person name="Gilsenan J.M."/>
            <person name="Joardar V."/>
            <person name="Deegan J."/>
            <person name="Clutterbuck J."/>
            <person name="Andersen M.R."/>
            <person name="Archer D."/>
            <person name="Bencina M."/>
            <person name="Braus G."/>
            <person name="Coutinho P."/>
            <person name="von Dohren H."/>
            <person name="Doonan J."/>
            <person name="Driessen A.J."/>
            <person name="Durek P."/>
            <person name="Espeso E."/>
            <person name="Fekete E."/>
            <person name="Flipphi M."/>
            <person name="Estrada C.G."/>
            <person name="Geysens S."/>
            <person name="Goldman G."/>
            <person name="de Groot P.W."/>
            <person name="Hansen K."/>
            <person name="Harris S.D."/>
            <person name="Heinekamp T."/>
            <person name="Helmstaedt K."/>
            <person name="Henrissat B."/>
            <person name="Hofmann G."/>
            <person name="Homan T."/>
            <person name="Horio T."/>
            <person name="Horiuchi H."/>
            <person name="James S."/>
            <person name="Jones M."/>
            <person name="Karaffa L."/>
            <person name="Karanyi Z."/>
            <person name="Kato M."/>
            <person name="Keller N."/>
            <person name="Kelly D.E."/>
            <person name="Kiel J.A."/>
            <person name="Kim J.M."/>
            <person name="van der Klei I.J."/>
            <person name="Klis F.M."/>
            <person name="Kovalchuk A."/>
            <person name="Krasevec N."/>
            <person name="Kubicek C.P."/>
            <person name="Liu B."/>
            <person name="Maccabe A."/>
            <person name="Meyer V."/>
            <person name="Mirabito P."/>
            <person name="Miskei M."/>
            <person name="Mos M."/>
            <person name="Mullins J."/>
            <person name="Nelson D.R."/>
            <person name="Nielsen J."/>
            <person name="Oakley B.R."/>
            <person name="Osmani S.A."/>
            <person name="Pakula T."/>
            <person name="Paszewski A."/>
            <person name="Paulsen I."/>
            <person name="Pilsyk S."/>
            <person name="Pocsi I."/>
            <person name="Punt P.J."/>
            <person name="Ram A.F."/>
            <person name="Ren Q."/>
            <person name="Robellet X."/>
            <person name="Robson G."/>
            <person name="Seiboth B."/>
            <person name="van Solingen P."/>
            <person name="Specht T."/>
            <person name="Sun J."/>
            <person name="Taheri-Talesh N."/>
            <person name="Takeshita N."/>
            <person name="Ussery D."/>
            <person name="vanKuyk P.A."/>
            <person name="Visser H."/>
            <person name="van de Vondervoort P.J."/>
            <person name="de Vries R.P."/>
            <person name="Walton J."/>
            <person name="Xiang X."/>
            <person name="Xiong Y."/>
            <person name="Zeng A.P."/>
            <person name="Brandt B.W."/>
            <person name="Cornell M.J."/>
            <person name="van den Hondel C.A."/>
            <person name="Visser J."/>
            <person name="Oliver S.G."/>
            <person name="Turner G."/>
        </authorList>
    </citation>
    <scope>GENOME REANNOTATION</scope>
    <source>
        <strain evidence="2">FGSC A4 / ATCC 38163 / CBS 112.46 / NRRL 194 / M139</strain>
    </source>
</reference>
<protein>
    <submittedName>
        <fullName evidence="1">Uncharacterized protein</fullName>
    </submittedName>
</protein>
<reference evidence="2" key="1">
    <citation type="journal article" date="2005" name="Nature">
        <title>Sequencing of Aspergillus nidulans and comparative analysis with A. fumigatus and A. oryzae.</title>
        <authorList>
            <person name="Galagan J.E."/>
            <person name="Calvo S.E."/>
            <person name="Cuomo C."/>
            <person name="Ma L.J."/>
            <person name="Wortman J.R."/>
            <person name="Batzoglou S."/>
            <person name="Lee S.I."/>
            <person name="Basturkmen M."/>
            <person name="Spevak C.C."/>
            <person name="Clutterbuck J."/>
            <person name="Kapitonov V."/>
            <person name="Jurka J."/>
            <person name="Scazzocchio C."/>
            <person name="Farman M."/>
            <person name="Butler J."/>
            <person name="Purcell S."/>
            <person name="Harris S."/>
            <person name="Braus G.H."/>
            <person name="Draht O."/>
            <person name="Busch S."/>
            <person name="D'Enfert C."/>
            <person name="Bouchier C."/>
            <person name="Goldman G.H."/>
            <person name="Bell-Pedersen D."/>
            <person name="Griffiths-Jones S."/>
            <person name="Doonan J.H."/>
            <person name="Yu J."/>
            <person name="Vienken K."/>
            <person name="Pain A."/>
            <person name="Freitag M."/>
            <person name="Selker E.U."/>
            <person name="Archer D.B."/>
            <person name="Penalva M.A."/>
            <person name="Oakley B.R."/>
            <person name="Momany M."/>
            <person name="Tanaka T."/>
            <person name="Kumagai T."/>
            <person name="Asai K."/>
            <person name="Machida M."/>
            <person name="Nierman W.C."/>
            <person name="Denning D.W."/>
            <person name="Caddick M."/>
            <person name="Hynes M."/>
            <person name="Paoletti M."/>
            <person name="Fischer R."/>
            <person name="Miller B."/>
            <person name="Dyer P."/>
            <person name="Sachs M.S."/>
            <person name="Osmani S.A."/>
            <person name="Birren B.W."/>
        </authorList>
    </citation>
    <scope>NUCLEOTIDE SEQUENCE [LARGE SCALE GENOMIC DNA]</scope>
    <source>
        <strain evidence="2">FGSC A4 / ATCC 38163 / CBS 112.46 / NRRL 194 / M139</strain>
    </source>
</reference>
<organism evidence="1 2">
    <name type="scientific">Emericella nidulans (strain FGSC A4 / ATCC 38163 / CBS 112.46 / NRRL 194 / M139)</name>
    <name type="common">Aspergillus nidulans</name>
    <dbReference type="NCBI Taxonomy" id="227321"/>
    <lineage>
        <taxon>Eukaryota</taxon>
        <taxon>Fungi</taxon>
        <taxon>Dikarya</taxon>
        <taxon>Ascomycota</taxon>
        <taxon>Pezizomycotina</taxon>
        <taxon>Eurotiomycetes</taxon>
        <taxon>Eurotiomycetidae</taxon>
        <taxon>Eurotiales</taxon>
        <taxon>Aspergillaceae</taxon>
        <taxon>Aspergillus</taxon>
        <taxon>Aspergillus subgen. Nidulantes</taxon>
    </lineage>
</organism>
<accession>C8V4S5</accession>
<evidence type="ECO:0000313" key="2">
    <source>
        <dbReference type="Proteomes" id="UP000000560"/>
    </source>
</evidence>
<dbReference type="EMBL" id="BN001302">
    <property type="protein sequence ID" value="CBF75946.1"/>
    <property type="molecule type" value="Genomic_DNA"/>
</dbReference>
<dbReference type="HOGENOM" id="CLU_3410659_0_0_1"/>
<gene>
    <name evidence="1" type="ORF">ANIA_11399</name>
</gene>
<dbReference type="KEGG" id="ani:ANIA_11399"/>